<evidence type="ECO:0000256" key="5">
    <source>
        <dbReference type="RuleBase" id="RU363041"/>
    </source>
</evidence>
<dbReference type="PANTHER" id="PTHR43701">
    <property type="entry name" value="MEMBRANE TRANSPORTER PROTEIN MJ0441-RELATED"/>
    <property type="match status" value="1"/>
</dbReference>
<gene>
    <name evidence="6" type="ordered locus">Mnod_2711</name>
</gene>
<dbReference type="GO" id="GO:0005886">
    <property type="term" value="C:plasma membrane"/>
    <property type="evidence" value="ECO:0007669"/>
    <property type="project" value="UniProtKB-SubCell"/>
</dbReference>
<dbReference type="InterPro" id="IPR051598">
    <property type="entry name" value="TSUP/Inactive_protease-like"/>
</dbReference>
<keyword evidence="2 5" id="KW-0812">Transmembrane</keyword>
<comment type="similarity">
    <text evidence="5">Belongs to the 4-toluene sulfonate uptake permease (TSUP) (TC 2.A.102) family.</text>
</comment>
<dbReference type="PANTHER" id="PTHR43701:SF2">
    <property type="entry name" value="MEMBRANE TRANSPORTER PROTEIN YJNA-RELATED"/>
    <property type="match status" value="1"/>
</dbReference>
<comment type="subcellular location">
    <subcellularLocation>
        <location evidence="5">Cell membrane</location>
        <topology evidence="5">Multi-pass membrane protein</topology>
    </subcellularLocation>
    <subcellularLocation>
        <location evidence="1">Membrane</location>
        <topology evidence="1">Multi-pass membrane protein</topology>
    </subcellularLocation>
</comment>
<accession>B8IFD4</accession>
<dbReference type="RefSeq" id="WP_015929346.1">
    <property type="nucleotide sequence ID" value="NC_011894.1"/>
</dbReference>
<dbReference type="AlphaFoldDB" id="B8IFD4"/>
<organism evidence="6 7">
    <name type="scientific">Methylobacterium nodulans (strain LMG 21967 / CNCM I-2342 / ORS 2060)</name>
    <dbReference type="NCBI Taxonomy" id="460265"/>
    <lineage>
        <taxon>Bacteria</taxon>
        <taxon>Pseudomonadati</taxon>
        <taxon>Pseudomonadota</taxon>
        <taxon>Alphaproteobacteria</taxon>
        <taxon>Hyphomicrobiales</taxon>
        <taxon>Methylobacteriaceae</taxon>
        <taxon>Methylobacterium</taxon>
    </lineage>
</organism>
<dbReference type="InterPro" id="IPR002781">
    <property type="entry name" value="TM_pro_TauE-like"/>
</dbReference>
<dbReference type="KEGG" id="mno:Mnod_2711"/>
<protein>
    <recommendedName>
        <fullName evidence="5">Probable membrane transporter protein</fullName>
    </recommendedName>
</protein>
<feature type="transmembrane region" description="Helical" evidence="5">
    <location>
        <begin position="96"/>
        <end position="114"/>
    </location>
</feature>
<evidence type="ECO:0000256" key="4">
    <source>
        <dbReference type="ARBA" id="ARBA00023136"/>
    </source>
</evidence>
<dbReference type="EMBL" id="CP001349">
    <property type="protein sequence ID" value="ACL57669.1"/>
    <property type="molecule type" value="Genomic_DNA"/>
</dbReference>
<feature type="transmembrane region" description="Helical" evidence="5">
    <location>
        <begin position="73"/>
        <end position="90"/>
    </location>
</feature>
<feature type="transmembrane region" description="Helical" evidence="5">
    <location>
        <begin position="37"/>
        <end position="61"/>
    </location>
</feature>
<keyword evidence="5" id="KW-1003">Cell membrane</keyword>
<dbReference type="Proteomes" id="UP000008207">
    <property type="component" value="Chromosome"/>
</dbReference>
<evidence type="ECO:0000256" key="1">
    <source>
        <dbReference type="ARBA" id="ARBA00004141"/>
    </source>
</evidence>
<evidence type="ECO:0000313" key="7">
    <source>
        <dbReference type="Proteomes" id="UP000008207"/>
    </source>
</evidence>
<dbReference type="HOGENOM" id="CLU_045498_9_0_5"/>
<dbReference type="Pfam" id="PF01925">
    <property type="entry name" value="TauE"/>
    <property type="match status" value="1"/>
</dbReference>
<feature type="transmembrane region" description="Helical" evidence="5">
    <location>
        <begin position="7"/>
        <end position="31"/>
    </location>
</feature>
<proteinExistence type="inferred from homology"/>
<evidence type="ECO:0000313" key="6">
    <source>
        <dbReference type="EMBL" id="ACL57669.1"/>
    </source>
</evidence>
<evidence type="ECO:0000256" key="3">
    <source>
        <dbReference type="ARBA" id="ARBA00022989"/>
    </source>
</evidence>
<feature type="transmembrane region" description="Helical" evidence="5">
    <location>
        <begin position="157"/>
        <end position="190"/>
    </location>
</feature>
<evidence type="ECO:0000256" key="2">
    <source>
        <dbReference type="ARBA" id="ARBA00022692"/>
    </source>
</evidence>
<dbReference type="STRING" id="460265.Mnod_2711"/>
<name>B8IFD4_METNO</name>
<keyword evidence="7" id="KW-1185">Reference proteome</keyword>
<keyword evidence="4 5" id="KW-0472">Membrane</keyword>
<reference evidence="6 7" key="1">
    <citation type="submission" date="2009-01" db="EMBL/GenBank/DDBJ databases">
        <title>Complete sequence of chromosome of Methylobacterium nodulans ORS 2060.</title>
        <authorList>
            <consortium name="US DOE Joint Genome Institute"/>
            <person name="Lucas S."/>
            <person name="Copeland A."/>
            <person name="Lapidus A."/>
            <person name="Glavina del Rio T."/>
            <person name="Dalin E."/>
            <person name="Tice H."/>
            <person name="Bruce D."/>
            <person name="Goodwin L."/>
            <person name="Pitluck S."/>
            <person name="Sims D."/>
            <person name="Brettin T."/>
            <person name="Detter J.C."/>
            <person name="Han C."/>
            <person name="Larimer F."/>
            <person name="Land M."/>
            <person name="Hauser L."/>
            <person name="Kyrpides N."/>
            <person name="Ivanova N."/>
            <person name="Marx C.J."/>
            <person name="Richardson P."/>
        </authorList>
    </citation>
    <scope>NUCLEOTIDE SEQUENCE [LARGE SCALE GENOMIC DNA]</scope>
    <source>
        <strain evidence="7">LMG 21967 / CNCM I-2342 / ORS 2060</strain>
    </source>
</reference>
<dbReference type="eggNOG" id="COG0730">
    <property type="taxonomic scope" value="Bacteria"/>
</dbReference>
<feature type="transmembrane region" description="Helical" evidence="5">
    <location>
        <begin position="223"/>
        <end position="244"/>
    </location>
</feature>
<feature type="transmembrane region" description="Helical" evidence="5">
    <location>
        <begin position="126"/>
        <end position="145"/>
    </location>
</feature>
<sequence length="249" mass="24059">MLTPALLGLGLLAGFMIGCVGVGGVILVPVMTLGCGIPIGTAAAAAMMGYIATGASGTLLFGRSGAVDRKLSLALCIGAAPGALVGAWAVQKANPIVVQMLIAALAAGAGLNSLSGGARVRARPFALGATCAGLLGAAVGLISALTGTGGPVILVPLLMWLGVPVLAAVGLAQTIQLPVAGLATAGAYLIGSLDTQIGAQLTVGLVAGSIAGARIAHSVTEKTLHTIAAVILVTTGTIVAIRLVSVNFS</sequence>
<keyword evidence="3 5" id="KW-1133">Transmembrane helix</keyword>